<keyword evidence="4" id="KW-0788">Thiol protease</keyword>
<name>A0A0D2P0Q6_HYPSF</name>
<keyword evidence="7" id="KW-1185">Reference proteome</keyword>
<feature type="non-terminal residue" evidence="6">
    <location>
        <position position="1"/>
    </location>
</feature>
<feature type="domain" description="Ubiquitin-like protease family profile" evidence="5">
    <location>
        <begin position="1"/>
        <end position="97"/>
    </location>
</feature>
<gene>
    <name evidence="6" type="ORF">HYPSUDRAFT_150660</name>
</gene>
<protein>
    <recommendedName>
        <fullName evidence="5">Ubiquitin-like protease family profile domain-containing protein</fullName>
    </recommendedName>
</protein>
<dbReference type="EMBL" id="KN817689">
    <property type="protein sequence ID" value="KJA14230.1"/>
    <property type="molecule type" value="Genomic_DNA"/>
</dbReference>
<evidence type="ECO:0000256" key="4">
    <source>
        <dbReference type="ARBA" id="ARBA00022807"/>
    </source>
</evidence>
<dbReference type="Proteomes" id="UP000054270">
    <property type="component" value="Unassembled WGS sequence"/>
</dbReference>
<reference evidence="7" key="1">
    <citation type="submission" date="2014-04" db="EMBL/GenBank/DDBJ databases">
        <title>Evolutionary Origins and Diversification of the Mycorrhizal Mutualists.</title>
        <authorList>
            <consortium name="DOE Joint Genome Institute"/>
            <consortium name="Mycorrhizal Genomics Consortium"/>
            <person name="Kohler A."/>
            <person name="Kuo A."/>
            <person name="Nagy L.G."/>
            <person name="Floudas D."/>
            <person name="Copeland A."/>
            <person name="Barry K.W."/>
            <person name="Cichocki N."/>
            <person name="Veneault-Fourrey C."/>
            <person name="LaButti K."/>
            <person name="Lindquist E.A."/>
            <person name="Lipzen A."/>
            <person name="Lundell T."/>
            <person name="Morin E."/>
            <person name="Murat C."/>
            <person name="Riley R."/>
            <person name="Ohm R."/>
            <person name="Sun H."/>
            <person name="Tunlid A."/>
            <person name="Henrissat B."/>
            <person name="Grigoriev I.V."/>
            <person name="Hibbett D.S."/>
            <person name="Martin F."/>
        </authorList>
    </citation>
    <scope>NUCLEOTIDE SEQUENCE [LARGE SCALE GENOMIC DNA]</scope>
    <source>
        <strain evidence="7">FD-334 SS-4</strain>
    </source>
</reference>
<dbReference type="GO" id="GO:0016929">
    <property type="term" value="F:deSUMOylase activity"/>
    <property type="evidence" value="ECO:0007669"/>
    <property type="project" value="TreeGrafter"/>
</dbReference>
<dbReference type="SUPFAM" id="SSF54001">
    <property type="entry name" value="Cysteine proteinases"/>
    <property type="match status" value="1"/>
</dbReference>
<dbReference type="GO" id="GO:0016926">
    <property type="term" value="P:protein desumoylation"/>
    <property type="evidence" value="ECO:0007669"/>
    <property type="project" value="TreeGrafter"/>
</dbReference>
<evidence type="ECO:0000313" key="6">
    <source>
        <dbReference type="EMBL" id="KJA14230.1"/>
    </source>
</evidence>
<dbReference type="OMA" id="HRNTHWA"/>
<dbReference type="PANTHER" id="PTHR12606">
    <property type="entry name" value="SENTRIN/SUMO-SPECIFIC PROTEASE"/>
    <property type="match status" value="1"/>
</dbReference>
<dbReference type="GO" id="GO:0005634">
    <property type="term" value="C:nucleus"/>
    <property type="evidence" value="ECO:0007669"/>
    <property type="project" value="TreeGrafter"/>
</dbReference>
<evidence type="ECO:0000256" key="2">
    <source>
        <dbReference type="ARBA" id="ARBA00022670"/>
    </source>
</evidence>
<keyword evidence="3" id="KW-0378">Hydrolase</keyword>
<dbReference type="Gene3D" id="3.40.395.10">
    <property type="entry name" value="Adenoviral Proteinase, Chain A"/>
    <property type="match status" value="1"/>
</dbReference>
<dbReference type="InterPro" id="IPR038765">
    <property type="entry name" value="Papain-like_cys_pep_sf"/>
</dbReference>
<dbReference type="STRING" id="945553.A0A0D2P0Q6"/>
<dbReference type="GO" id="GO:0006508">
    <property type="term" value="P:proteolysis"/>
    <property type="evidence" value="ECO:0007669"/>
    <property type="project" value="UniProtKB-KW"/>
</dbReference>
<evidence type="ECO:0000256" key="1">
    <source>
        <dbReference type="ARBA" id="ARBA00005234"/>
    </source>
</evidence>
<sequence length="131" mass="15626">DIFSKDVVFMPVNHRNTHWAAAAINFRRKRFESYDSLGMLKGLVFQKLRSYVKLEHQNKKKKDFDFTGWSDWAPDSTPRQENCCDGGVFTCQYMEAISRGEDHFYFSQQDIPYLRRRMIWEIGNVKLRDDC</sequence>
<dbReference type="AlphaFoldDB" id="A0A0D2P0Q6"/>
<proteinExistence type="inferred from homology"/>
<organism evidence="6 7">
    <name type="scientific">Hypholoma sublateritium (strain FD-334 SS-4)</name>
    <dbReference type="NCBI Taxonomy" id="945553"/>
    <lineage>
        <taxon>Eukaryota</taxon>
        <taxon>Fungi</taxon>
        <taxon>Dikarya</taxon>
        <taxon>Basidiomycota</taxon>
        <taxon>Agaricomycotina</taxon>
        <taxon>Agaricomycetes</taxon>
        <taxon>Agaricomycetidae</taxon>
        <taxon>Agaricales</taxon>
        <taxon>Agaricineae</taxon>
        <taxon>Strophariaceae</taxon>
        <taxon>Hypholoma</taxon>
    </lineage>
</organism>
<evidence type="ECO:0000259" key="5">
    <source>
        <dbReference type="PROSITE" id="PS50600"/>
    </source>
</evidence>
<dbReference type="InterPro" id="IPR003653">
    <property type="entry name" value="Peptidase_C48_C"/>
</dbReference>
<dbReference type="OrthoDB" id="1939479at2759"/>
<comment type="similarity">
    <text evidence="1">Belongs to the peptidase C48 family.</text>
</comment>
<dbReference type="PANTHER" id="PTHR12606:SF141">
    <property type="entry name" value="GH15225P-RELATED"/>
    <property type="match status" value="1"/>
</dbReference>
<evidence type="ECO:0000256" key="3">
    <source>
        <dbReference type="ARBA" id="ARBA00022801"/>
    </source>
</evidence>
<keyword evidence="2" id="KW-0645">Protease</keyword>
<dbReference type="Pfam" id="PF02902">
    <property type="entry name" value="Peptidase_C48"/>
    <property type="match status" value="1"/>
</dbReference>
<evidence type="ECO:0000313" key="7">
    <source>
        <dbReference type="Proteomes" id="UP000054270"/>
    </source>
</evidence>
<accession>A0A0D2P0Q6</accession>
<dbReference type="PROSITE" id="PS50600">
    <property type="entry name" value="ULP_PROTEASE"/>
    <property type="match status" value="1"/>
</dbReference>